<gene>
    <name evidence="2" type="ORF">METZ01_LOCUS97059</name>
</gene>
<keyword evidence="1" id="KW-0472">Membrane</keyword>
<feature type="transmembrane region" description="Helical" evidence="1">
    <location>
        <begin position="12"/>
        <end position="32"/>
    </location>
</feature>
<feature type="transmembrane region" description="Helical" evidence="1">
    <location>
        <begin position="128"/>
        <end position="148"/>
    </location>
</feature>
<accession>A0A381VVB7</accession>
<sequence length="178" mass="20098">MEDAKSRWQRPQSWIVLIIVVILIIFLLFYQPSEQYLIDNIPRIHFSNILFWFASLVAVISYALSHWQSFRKSIFGGVGESNAQELVFDTLQIAILAAVILFAGATIQAVEMLSVHLMNEGSVIDAEFGARLLSVFVLVVLAVMFYLLHRVVRAFRLGWKQRWTPPGTSVGPTSSGRT</sequence>
<reference evidence="2" key="1">
    <citation type="submission" date="2018-05" db="EMBL/GenBank/DDBJ databases">
        <authorList>
            <person name="Lanie J.A."/>
            <person name="Ng W.-L."/>
            <person name="Kazmierczak K.M."/>
            <person name="Andrzejewski T.M."/>
            <person name="Davidsen T.M."/>
            <person name="Wayne K.J."/>
            <person name="Tettelin H."/>
            <person name="Glass J.I."/>
            <person name="Rusch D."/>
            <person name="Podicherti R."/>
            <person name="Tsui H.-C.T."/>
            <person name="Winkler M.E."/>
        </authorList>
    </citation>
    <scope>NUCLEOTIDE SEQUENCE</scope>
</reference>
<keyword evidence="1" id="KW-1133">Transmembrane helix</keyword>
<organism evidence="2">
    <name type="scientific">marine metagenome</name>
    <dbReference type="NCBI Taxonomy" id="408172"/>
    <lineage>
        <taxon>unclassified sequences</taxon>
        <taxon>metagenomes</taxon>
        <taxon>ecological metagenomes</taxon>
    </lineage>
</organism>
<evidence type="ECO:0000313" key="2">
    <source>
        <dbReference type="EMBL" id="SVA44205.1"/>
    </source>
</evidence>
<proteinExistence type="predicted"/>
<dbReference type="AlphaFoldDB" id="A0A381VVB7"/>
<keyword evidence="1" id="KW-0812">Transmembrane</keyword>
<protein>
    <submittedName>
        <fullName evidence="2">Uncharacterized protein</fullName>
    </submittedName>
</protein>
<evidence type="ECO:0000256" key="1">
    <source>
        <dbReference type="SAM" id="Phobius"/>
    </source>
</evidence>
<name>A0A381VVB7_9ZZZZ</name>
<feature type="transmembrane region" description="Helical" evidence="1">
    <location>
        <begin position="86"/>
        <end position="108"/>
    </location>
</feature>
<dbReference type="EMBL" id="UINC01009887">
    <property type="protein sequence ID" value="SVA44205.1"/>
    <property type="molecule type" value="Genomic_DNA"/>
</dbReference>
<feature type="transmembrane region" description="Helical" evidence="1">
    <location>
        <begin position="44"/>
        <end position="65"/>
    </location>
</feature>